<evidence type="ECO:0000256" key="3">
    <source>
        <dbReference type="ARBA" id="ARBA00011890"/>
    </source>
</evidence>
<keyword evidence="7" id="KW-0949">S-adenosyl-L-methionine</keyword>
<evidence type="ECO:0000256" key="5">
    <source>
        <dbReference type="ARBA" id="ARBA00022603"/>
    </source>
</evidence>
<dbReference type="InterPro" id="IPR029063">
    <property type="entry name" value="SAM-dependent_MTases_sf"/>
</dbReference>
<dbReference type="Pfam" id="PF01135">
    <property type="entry name" value="PCMT"/>
    <property type="match status" value="1"/>
</dbReference>
<reference evidence="9 10" key="1">
    <citation type="submission" date="2019-03" db="EMBL/GenBank/DDBJ databases">
        <authorList>
            <person name="Gaulin E."/>
            <person name="Dumas B."/>
        </authorList>
    </citation>
    <scope>NUCLEOTIDE SEQUENCE [LARGE SCALE GENOMIC DNA]</scope>
    <source>
        <strain evidence="9">CBS 568.67</strain>
    </source>
</reference>
<protein>
    <recommendedName>
        <fullName evidence="3">protein-L-isoaspartate(D-aspartate) O-methyltransferase</fullName>
        <ecNumber evidence="3">2.1.1.77</ecNumber>
    </recommendedName>
</protein>
<dbReference type="OrthoDB" id="73890at2759"/>
<dbReference type="SUPFAM" id="SSF53335">
    <property type="entry name" value="S-adenosyl-L-methionine-dependent methyltransferases"/>
    <property type="match status" value="1"/>
</dbReference>
<evidence type="ECO:0000313" key="10">
    <source>
        <dbReference type="Proteomes" id="UP000332933"/>
    </source>
</evidence>
<dbReference type="CDD" id="cd02440">
    <property type="entry name" value="AdoMet_MTases"/>
    <property type="match status" value="1"/>
</dbReference>
<evidence type="ECO:0000256" key="1">
    <source>
        <dbReference type="ARBA" id="ARBA00004496"/>
    </source>
</evidence>
<evidence type="ECO:0000256" key="2">
    <source>
        <dbReference type="ARBA" id="ARBA00005369"/>
    </source>
</evidence>
<evidence type="ECO:0000256" key="4">
    <source>
        <dbReference type="ARBA" id="ARBA00022490"/>
    </source>
</evidence>
<dbReference type="EMBL" id="VJMH01005482">
    <property type="protein sequence ID" value="KAF0695372.1"/>
    <property type="molecule type" value="Genomic_DNA"/>
</dbReference>
<comment type="similarity">
    <text evidence="2">Belongs to the methyltransferase superfamily. L-isoaspartyl/D-aspartyl protein methyltransferase family.</text>
</comment>
<proteinExistence type="inferred from homology"/>
<dbReference type="PANTHER" id="PTHR11579">
    <property type="entry name" value="PROTEIN-L-ISOASPARTATE O-METHYLTRANSFERASE"/>
    <property type="match status" value="1"/>
</dbReference>
<evidence type="ECO:0000313" key="9">
    <source>
        <dbReference type="EMBL" id="VFT90638.1"/>
    </source>
</evidence>
<organism evidence="9 10">
    <name type="scientific">Aphanomyces stellatus</name>
    <dbReference type="NCBI Taxonomy" id="120398"/>
    <lineage>
        <taxon>Eukaryota</taxon>
        <taxon>Sar</taxon>
        <taxon>Stramenopiles</taxon>
        <taxon>Oomycota</taxon>
        <taxon>Saprolegniomycetes</taxon>
        <taxon>Saprolegniales</taxon>
        <taxon>Verrucalvaceae</taxon>
        <taxon>Aphanomyces</taxon>
    </lineage>
</organism>
<evidence type="ECO:0000256" key="7">
    <source>
        <dbReference type="ARBA" id="ARBA00022691"/>
    </source>
</evidence>
<dbReference type="EC" id="2.1.1.77" evidence="3"/>
<dbReference type="Proteomes" id="UP000332933">
    <property type="component" value="Unassembled WGS sequence"/>
</dbReference>
<evidence type="ECO:0000256" key="6">
    <source>
        <dbReference type="ARBA" id="ARBA00022679"/>
    </source>
</evidence>
<keyword evidence="5" id="KW-0489">Methyltransferase</keyword>
<keyword evidence="6" id="KW-0808">Transferase</keyword>
<dbReference type="GO" id="GO:0004719">
    <property type="term" value="F:protein-L-isoaspartate (D-aspartate) O-methyltransferase activity"/>
    <property type="evidence" value="ECO:0007669"/>
    <property type="project" value="UniProtKB-EC"/>
</dbReference>
<dbReference type="GO" id="GO:0032259">
    <property type="term" value="P:methylation"/>
    <property type="evidence" value="ECO:0007669"/>
    <property type="project" value="UniProtKB-KW"/>
</dbReference>
<sequence length="321" mass="33709">MMLAARRRVATAACGIRCFSVLNGMSDDLLISMNMGHSIGGTSQSSLVESLVKAGVLVTPRVQEAFRQLDRGHFVLPGHGPADIYANRPLKIGTIATISTPQQHAQVIEHLAPHLTAGANAIDVGCGSGYLAAIMAALVGPNGRVVGVDIVPSLVDLSKANVAKASIAKDAAAAITWTTSSGKDILEPGTTFDGIHVGVAVETMEEVEALAAHLNPGGGLIVPLGYAGSEQFLLKVTKDAKEETSIERVMSVLCQPMLDHAPAALPTPETRAEKVERLQRALEAWKAAFVAAHDGRTPSRQDMQGDPVASRLFAEFAATRK</sequence>
<comment type="subcellular location">
    <subcellularLocation>
        <location evidence="1">Cytoplasm</location>
    </subcellularLocation>
</comment>
<dbReference type="InterPro" id="IPR000682">
    <property type="entry name" value="PCMT"/>
</dbReference>
<accession>A0A485KZF6</accession>
<keyword evidence="10" id="KW-1185">Reference proteome</keyword>
<gene>
    <name evidence="9" type="primary">Aste57867_13806</name>
    <name evidence="8" type="ORF">As57867_013756</name>
    <name evidence="9" type="ORF">ASTE57867_13806</name>
</gene>
<dbReference type="GO" id="GO:0005737">
    <property type="term" value="C:cytoplasm"/>
    <property type="evidence" value="ECO:0007669"/>
    <property type="project" value="UniProtKB-SubCell"/>
</dbReference>
<evidence type="ECO:0000313" key="8">
    <source>
        <dbReference type="EMBL" id="KAF0695372.1"/>
    </source>
</evidence>
<reference evidence="8" key="2">
    <citation type="submission" date="2019-06" db="EMBL/GenBank/DDBJ databases">
        <title>Genomics analysis of Aphanomyces spp. identifies a new class of oomycete effector associated with host adaptation.</title>
        <authorList>
            <person name="Gaulin E."/>
        </authorList>
    </citation>
    <scope>NUCLEOTIDE SEQUENCE</scope>
    <source>
        <strain evidence="8">CBS 578.67</strain>
    </source>
</reference>
<dbReference type="EMBL" id="CAADRA010005503">
    <property type="protein sequence ID" value="VFT90638.1"/>
    <property type="molecule type" value="Genomic_DNA"/>
</dbReference>
<dbReference type="Gene3D" id="3.40.50.150">
    <property type="entry name" value="Vaccinia Virus protein VP39"/>
    <property type="match status" value="1"/>
</dbReference>
<keyword evidence="4" id="KW-0963">Cytoplasm</keyword>
<dbReference type="AlphaFoldDB" id="A0A485KZF6"/>
<dbReference type="Gene3D" id="1.10.10.1460">
    <property type="match status" value="1"/>
</dbReference>
<dbReference type="PANTHER" id="PTHR11579:SF0">
    <property type="entry name" value="PROTEIN-L-ISOASPARTATE(D-ASPARTATE) O-METHYLTRANSFERASE"/>
    <property type="match status" value="1"/>
</dbReference>
<name>A0A485KZF6_9STRA</name>